<dbReference type="InterPro" id="IPR000064">
    <property type="entry name" value="NLP_P60_dom"/>
</dbReference>
<proteinExistence type="inferred from homology"/>
<gene>
    <name evidence="6" type="ORF">CLV37_11933</name>
</gene>
<dbReference type="AlphaFoldDB" id="A0A2T0QWT1"/>
<evidence type="ECO:0000313" key="7">
    <source>
        <dbReference type="Proteomes" id="UP000238083"/>
    </source>
</evidence>
<dbReference type="GO" id="GO:0006508">
    <property type="term" value="P:proteolysis"/>
    <property type="evidence" value="ECO:0007669"/>
    <property type="project" value="UniProtKB-KW"/>
</dbReference>
<protein>
    <submittedName>
        <fullName evidence="6">NlpC/P60 family protein</fullName>
    </submittedName>
</protein>
<evidence type="ECO:0000256" key="1">
    <source>
        <dbReference type="ARBA" id="ARBA00007074"/>
    </source>
</evidence>
<dbReference type="Pfam" id="PF00877">
    <property type="entry name" value="NLPC_P60"/>
    <property type="match status" value="1"/>
</dbReference>
<comment type="caution">
    <text evidence="6">The sequence shown here is derived from an EMBL/GenBank/DDBJ whole genome shotgun (WGS) entry which is preliminary data.</text>
</comment>
<dbReference type="Proteomes" id="UP000238083">
    <property type="component" value="Unassembled WGS sequence"/>
</dbReference>
<evidence type="ECO:0000256" key="3">
    <source>
        <dbReference type="ARBA" id="ARBA00022801"/>
    </source>
</evidence>
<keyword evidence="3" id="KW-0378">Hydrolase</keyword>
<dbReference type="InterPro" id="IPR051794">
    <property type="entry name" value="PG_Endopeptidase_C40"/>
</dbReference>
<dbReference type="SUPFAM" id="SSF54001">
    <property type="entry name" value="Cysteine proteinases"/>
    <property type="match status" value="1"/>
</dbReference>
<dbReference type="Gene3D" id="3.90.1720.10">
    <property type="entry name" value="endopeptidase domain like (from Nostoc punctiforme)"/>
    <property type="match status" value="1"/>
</dbReference>
<comment type="similarity">
    <text evidence="1">Belongs to the peptidase C40 family.</text>
</comment>
<organism evidence="6 7">
    <name type="scientific">Kineococcus rhizosphaerae</name>
    <dbReference type="NCBI Taxonomy" id="559628"/>
    <lineage>
        <taxon>Bacteria</taxon>
        <taxon>Bacillati</taxon>
        <taxon>Actinomycetota</taxon>
        <taxon>Actinomycetes</taxon>
        <taxon>Kineosporiales</taxon>
        <taxon>Kineosporiaceae</taxon>
        <taxon>Kineococcus</taxon>
    </lineage>
</organism>
<dbReference type="PROSITE" id="PS51935">
    <property type="entry name" value="NLPC_P60"/>
    <property type="match status" value="1"/>
</dbReference>
<evidence type="ECO:0000256" key="2">
    <source>
        <dbReference type="ARBA" id="ARBA00022670"/>
    </source>
</evidence>
<dbReference type="InterPro" id="IPR023346">
    <property type="entry name" value="Lysozyme-like_dom_sf"/>
</dbReference>
<keyword evidence="4" id="KW-0788">Thiol protease</keyword>
<reference evidence="6 7" key="1">
    <citation type="submission" date="2018-03" db="EMBL/GenBank/DDBJ databases">
        <title>Genomic Encyclopedia of Archaeal and Bacterial Type Strains, Phase II (KMG-II): from individual species to whole genera.</title>
        <authorList>
            <person name="Goeker M."/>
        </authorList>
    </citation>
    <scope>NUCLEOTIDE SEQUENCE [LARGE SCALE GENOMIC DNA]</scope>
    <source>
        <strain evidence="6 7">DSM 19711</strain>
    </source>
</reference>
<sequence length="369" mass="37375">MLAVLAAVFGPVLLIASMVGGSGGGGVSALAPSAVPGVNAVLLDAMTRAAAATNTVAPQCTGMRWSILAGVAQVESNLAAGRTISPTGEVSPRIIGPALNGSGVGGNRTPIYDTDGGRFDGDTVYDRAVGAWQFIPSSWAIYGRDGNGDGLADPHNVYDNALGAVVHLCGTGAKDLSNRDQLRQTIYGYNRSWTYVDKVLANIDTFDQIGVAAGGAAVPEASGRAAVIIAAARKWTGTPYAWGGGSGRPGPGGTVLGGPSRGFAQGAGTIGFDCSGLTQYAYAAAGIQLPRVSSQQALQGQRIPRSAGLEAVAPGDLIFFGSNPAAGTGIYHVAIYLGGGQMIDAPRTGTFVREEAVWMSSYAGAVHFG</sequence>
<evidence type="ECO:0000259" key="5">
    <source>
        <dbReference type="PROSITE" id="PS51935"/>
    </source>
</evidence>
<evidence type="ECO:0000256" key="4">
    <source>
        <dbReference type="ARBA" id="ARBA00022807"/>
    </source>
</evidence>
<dbReference type="RefSeq" id="WP_245885819.1">
    <property type="nucleotide sequence ID" value="NZ_PVZF01000019.1"/>
</dbReference>
<dbReference type="PANTHER" id="PTHR47359:SF3">
    <property type="entry name" value="NLP_P60 DOMAIN-CONTAINING PROTEIN-RELATED"/>
    <property type="match status" value="1"/>
</dbReference>
<dbReference type="InterPro" id="IPR038765">
    <property type="entry name" value="Papain-like_cys_pep_sf"/>
</dbReference>
<name>A0A2T0QWT1_9ACTN</name>
<dbReference type="PANTHER" id="PTHR47359">
    <property type="entry name" value="PEPTIDOGLYCAN DL-ENDOPEPTIDASE CWLO"/>
    <property type="match status" value="1"/>
</dbReference>
<dbReference type="GO" id="GO:0008234">
    <property type="term" value="F:cysteine-type peptidase activity"/>
    <property type="evidence" value="ECO:0007669"/>
    <property type="project" value="UniProtKB-KW"/>
</dbReference>
<keyword evidence="2" id="KW-0645">Protease</keyword>
<dbReference type="Gene3D" id="1.10.530.10">
    <property type="match status" value="1"/>
</dbReference>
<dbReference type="SUPFAM" id="SSF53955">
    <property type="entry name" value="Lysozyme-like"/>
    <property type="match status" value="1"/>
</dbReference>
<dbReference type="EMBL" id="PVZF01000019">
    <property type="protein sequence ID" value="PRY09925.1"/>
    <property type="molecule type" value="Genomic_DNA"/>
</dbReference>
<keyword evidence="7" id="KW-1185">Reference proteome</keyword>
<evidence type="ECO:0000313" key="6">
    <source>
        <dbReference type="EMBL" id="PRY09925.1"/>
    </source>
</evidence>
<accession>A0A2T0QWT1</accession>
<feature type="domain" description="NlpC/P60" evidence="5">
    <location>
        <begin position="222"/>
        <end position="369"/>
    </location>
</feature>